<feature type="transmembrane region" description="Helical" evidence="1">
    <location>
        <begin position="51"/>
        <end position="75"/>
    </location>
</feature>
<dbReference type="AlphaFoldDB" id="A0A097IH40"/>
<dbReference type="EMBL" id="CP006764">
    <property type="protein sequence ID" value="AIT61424.1"/>
    <property type="molecule type" value="Genomic_DNA"/>
</dbReference>
<dbReference type="KEGG" id="cdo:CDOO_09220"/>
<keyword evidence="1" id="KW-0812">Transmembrane</keyword>
<evidence type="ECO:0008006" key="4">
    <source>
        <dbReference type="Google" id="ProtNLM"/>
    </source>
</evidence>
<feature type="transmembrane region" description="Helical" evidence="1">
    <location>
        <begin position="87"/>
        <end position="109"/>
    </location>
</feature>
<keyword evidence="1" id="KW-0472">Membrane</keyword>
<gene>
    <name evidence="2" type="ORF">CDOO_09220</name>
</gene>
<accession>A0A097IH40</accession>
<evidence type="ECO:0000256" key="1">
    <source>
        <dbReference type="SAM" id="Phobius"/>
    </source>
</evidence>
<proteinExistence type="predicted"/>
<dbReference type="STRING" id="558173.CDOO_09220"/>
<keyword evidence="3" id="KW-1185">Reference proteome</keyword>
<protein>
    <recommendedName>
        <fullName evidence="4">DUF2567 domain-containing protein</fullName>
    </recommendedName>
</protein>
<dbReference type="Proteomes" id="UP000029914">
    <property type="component" value="Chromosome"/>
</dbReference>
<name>A0A097IH40_9CORY</name>
<evidence type="ECO:0000313" key="3">
    <source>
        <dbReference type="Proteomes" id="UP000029914"/>
    </source>
</evidence>
<sequence>MNRSVGSAAGLLALSLVVYSVAGAVWGALRPTFGAEVSTDGALLLHDADNAQFTSFITFALITGLLGLGGALFAYFRFRGERGMGMLLWVAAVAFLAAVSFWAVGEVVADRLHPVPEPSELELGDELRVVPSLVPGVAAGAAPALASLGYWLAAVLDFLAPEPAEE</sequence>
<dbReference type="HOGENOM" id="CLU_107078_0_0_11"/>
<dbReference type="eggNOG" id="ENOG503289Z">
    <property type="taxonomic scope" value="Bacteria"/>
</dbReference>
<organism evidence="2 3">
    <name type="scientific">Corynebacterium doosanense CAU 212 = DSM 45436</name>
    <dbReference type="NCBI Taxonomy" id="558173"/>
    <lineage>
        <taxon>Bacteria</taxon>
        <taxon>Bacillati</taxon>
        <taxon>Actinomycetota</taxon>
        <taxon>Actinomycetes</taxon>
        <taxon>Mycobacteriales</taxon>
        <taxon>Corynebacteriaceae</taxon>
        <taxon>Corynebacterium</taxon>
    </lineage>
</organism>
<feature type="transmembrane region" description="Helical" evidence="1">
    <location>
        <begin position="129"/>
        <end position="153"/>
    </location>
</feature>
<evidence type="ECO:0000313" key="2">
    <source>
        <dbReference type="EMBL" id="AIT61424.1"/>
    </source>
</evidence>
<keyword evidence="1" id="KW-1133">Transmembrane helix</keyword>
<reference evidence="2 3" key="1">
    <citation type="submission" date="2013-09" db="EMBL/GenBank/DDBJ databases">
        <title>Complete genome sequence of Corynebacterium doosanense CAU 212(T) (=DSM 45436(T)), isolated from activated sludge.</title>
        <authorList>
            <person name="Schaffert L."/>
            <person name="Albersmeier A."/>
            <person name="Kalinowski J."/>
            <person name="Ruckert C."/>
        </authorList>
    </citation>
    <scope>NUCLEOTIDE SEQUENCE [LARGE SCALE GENOMIC DNA]</scope>
    <source>
        <strain evidence="2 3">CAU 212</strain>
    </source>
</reference>